<dbReference type="Proteomes" id="UP000198860">
    <property type="component" value="Unassembled WGS sequence"/>
</dbReference>
<name>A0A1H0SMS0_HALAD</name>
<dbReference type="EMBL" id="FNIZ01000018">
    <property type="protein sequence ID" value="SDP42965.1"/>
    <property type="molecule type" value="Genomic_DNA"/>
</dbReference>
<organism evidence="1 2">
    <name type="scientific">Halobacillus aidingensis</name>
    <dbReference type="NCBI Taxonomy" id="240303"/>
    <lineage>
        <taxon>Bacteria</taxon>
        <taxon>Bacillati</taxon>
        <taxon>Bacillota</taxon>
        <taxon>Bacilli</taxon>
        <taxon>Bacillales</taxon>
        <taxon>Bacillaceae</taxon>
        <taxon>Halobacillus</taxon>
    </lineage>
</organism>
<sequence length="52" mass="5848">MCRLSFSFSLNEYPKIVIIVPKSLINTPKVLKFSQKNIEGTPIKASNPLIND</sequence>
<dbReference type="AlphaFoldDB" id="A0A1H0SMS0"/>
<keyword evidence="2" id="KW-1185">Reference proteome</keyword>
<protein>
    <submittedName>
        <fullName evidence="1">Uncharacterized protein</fullName>
    </submittedName>
</protein>
<reference evidence="2" key="1">
    <citation type="submission" date="2016-10" db="EMBL/GenBank/DDBJ databases">
        <authorList>
            <person name="Varghese N."/>
            <person name="Submissions S."/>
        </authorList>
    </citation>
    <scope>NUCLEOTIDE SEQUENCE [LARGE SCALE GENOMIC DNA]</scope>
    <source>
        <strain evidence="2">CGMCC 1.3703</strain>
    </source>
</reference>
<evidence type="ECO:0000313" key="2">
    <source>
        <dbReference type="Proteomes" id="UP000198860"/>
    </source>
</evidence>
<gene>
    <name evidence="1" type="ORF">SAMN05421677_11899</name>
</gene>
<evidence type="ECO:0000313" key="1">
    <source>
        <dbReference type="EMBL" id="SDP42965.1"/>
    </source>
</evidence>
<dbReference type="STRING" id="240303.SAMN05421677_11899"/>
<proteinExistence type="predicted"/>
<accession>A0A1H0SMS0</accession>